<evidence type="ECO:0000313" key="2">
    <source>
        <dbReference type="EMBL" id="CAA9365026.1"/>
    </source>
</evidence>
<evidence type="ECO:0000256" key="1">
    <source>
        <dbReference type="SAM" id="MobiDB-lite"/>
    </source>
</evidence>
<feature type="compositionally biased region" description="Basic and acidic residues" evidence="1">
    <location>
        <begin position="46"/>
        <end position="63"/>
    </location>
</feature>
<dbReference type="EMBL" id="CADCUK010000034">
    <property type="protein sequence ID" value="CAA9365026.1"/>
    <property type="molecule type" value="Genomic_DNA"/>
</dbReference>
<reference evidence="2" key="1">
    <citation type="submission" date="2020-02" db="EMBL/GenBank/DDBJ databases">
        <authorList>
            <person name="Meier V. D."/>
        </authorList>
    </citation>
    <scope>NUCLEOTIDE SEQUENCE</scope>
    <source>
        <strain evidence="2">AVDCRST_MAG47</strain>
    </source>
</reference>
<accession>A0A6J4MUQ4</accession>
<sequence length="145" mass="15335">AVEVGRGPAAGCLDDRTRLAHDLRLPQRLRALGVVEAGAGVRRRGGRPEPPRPRGVHDPRPADRPPPALHRGAGGQAGQEPDPPRPLLPHRVARRGAGHAARPGRHRGRRPPGQGRSWNGLGGPGRPGGQRVLHRPVAGRARPGL</sequence>
<proteinExistence type="predicted"/>
<feature type="region of interest" description="Disordered" evidence="1">
    <location>
        <begin position="33"/>
        <end position="145"/>
    </location>
</feature>
<dbReference type="AlphaFoldDB" id="A0A6J4MUQ4"/>
<feature type="compositionally biased region" description="Basic residues" evidence="1">
    <location>
        <begin position="91"/>
        <end position="110"/>
    </location>
</feature>
<organism evidence="2">
    <name type="scientific">uncultured Nocardioidaceae bacterium</name>
    <dbReference type="NCBI Taxonomy" id="253824"/>
    <lineage>
        <taxon>Bacteria</taxon>
        <taxon>Bacillati</taxon>
        <taxon>Actinomycetota</taxon>
        <taxon>Actinomycetes</taxon>
        <taxon>Propionibacteriales</taxon>
        <taxon>Nocardioidaceae</taxon>
        <taxon>environmental samples</taxon>
    </lineage>
</organism>
<protein>
    <submittedName>
        <fullName evidence="2">Uncharacterized protein</fullName>
    </submittedName>
</protein>
<feature type="non-terminal residue" evidence="2">
    <location>
        <position position="1"/>
    </location>
</feature>
<feature type="non-terminal residue" evidence="2">
    <location>
        <position position="145"/>
    </location>
</feature>
<gene>
    <name evidence="2" type="ORF">AVDCRST_MAG47-501</name>
</gene>
<name>A0A6J4MUQ4_9ACTN</name>